<sequence>MESVKQLIRGELRRGACVHRHVGSESARQGRGKREEDVHSSAHPGVKTKLPQGVNPGATGRGVAVHRVIL</sequence>
<accession>A0A2W1B520</accession>
<dbReference type="EMBL" id="KZ150322">
    <property type="protein sequence ID" value="PZC71412.1"/>
    <property type="molecule type" value="Genomic_DNA"/>
</dbReference>
<dbReference type="AlphaFoldDB" id="A0A2W1B520"/>
<reference evidence="2 3" key="1">
    <citation type="journal article" date="2017" name="BMC Biol.">
        <title>Genomic innovations, transcriptional plasticity and gene loss underlying the evolution and divergence of two highly polyphagous and invasive Helicoverpa pest species.</title>
        <authorList>
            <person name="Pearce S.L."/>
            <person name="Clarke D.F."/>
            <person name="East P.D."/>
            <person name="Elfekih S."/>
            <person name="Gordon K.H."/>
            <person name="Jermiin L.S."/>
            <person name="McGaughran A."/>
            <person name="Oakeshott J.G."/>
            <person name="Papanikolaou A."/>
            <person name="Perera O.P."/>
            <person name="Rane R.V."/>
            <person name="Richards S."/>
            <person name="Tay W.T."/>
            <person name="Walsh T.K."/>
            <person name="Anderson A."/>
            <person name="Anderson C.J."/>
            <person name="Asgari S."/>
            <person name="Board P.G."/>
            <person name="Bretschneider A."/>
            <person name="Campbell P.M."/>
            <person name="Chertemps T."/>
            <person name="Christeller J.T."/>
            <person name="Coppin C.W."/>
            <person name="Downes S.J."/>
            <person name="Duan G."/>
            <person name="Farnsworth C.A."/>
            <person name="Good R.T."/>
            <person name="Han L.B."/>
            <person name="Han Y.C."/>
            <person name="Hatje K."/>
            <person name="Horne I."/>
            <person name="Huang Y.P."/>
            <person name="Hughes D.S."/>
            <person name="Jacquin-Joly E."/>
            <person name="James W."/>
            <person name="Jhangiani S."/>
            <person name="Kollmar M."/>
            <person name="Kuwar S.S."/>
            <person name="Li S."/>
            <person name="Liu N.Y."/>
            <person name="Maibeche M.T."/>
            <person name="Miller J.R."/>
            <person name="Montagne N."/>
            <person name="Perry T."/>
            <person name="Qu J."/>
            <person name="Song S.V."/>
            <person name="Sutton G.G."/>
            <person name="Vogel H."/>
            <person name="Walenz B.P."/>
            <person name="Xu W."/>
            <person name="Zhang H.J."/>
            <person name="Zou Z."/>
            <person name="Batterham P."/>
            <person name="Edwards O.R."/>
            <person name="Feyereisen R."/>
            <person name="Gibbs R.A."/>
            <person name="Heckel D.G."/>
            <person name="McGrath A."/>
            <person name="Robin C."/>
            <person name="Scherer S.E."/>
            <person name="Worley K.C."/>
            <person name="Wu Y.D."/>
        </authorList>
    </citation>
    <scope>NUCLEOTIDE SEQUENCE [LARGE SCALE GENOMIC DNA]</scope>
    <source>
        <strain evidence="2">Harm_GR_Male_#8</strain>
        <tissue evidence="2">Whole organism</tissue>
    </source>
</reference>
<evidence type="ECO:0000313" key="3">
    <source>
        <dbReference type="Proteomes" id="UP000249218"/>
    </source>
</evidence>
<keyword evidence="3" id="KW-1185">Reference proteome</keyword>
<organism evidence="2 3">
    <name type="scientific">Helicoverpa armigera</name>
    <name type="common">Cotton bollworm</name>
    <name type="synonym">Heliothis armigera</name>
    <dbReference type="NCBI Taxonomy" id="29058"/>
    <lineage>
        <taxon>Eukaryota</taxon>
        <taxon>Metazoa</taxon>
        <taxon>Ecdysozoa</taxon>
        <taxon>Arthropoda</taxon>
        <taxon>Hexapoda</taxon>
        <taxon>Insecta</taxon>
        <taxon>Pterygota</taxon>
        <taxon>Neoptera</taxon>
        <taxon>Endopterygota</taxon>
        <taxon>Lepidoptera</taxon>
        <taxon>Glossata</taxon>
        <taxon>Ditrysia</taxon>
        <taxon>Noctuoidea</taxon>
        <taxon>Noctuidae</taxon>
        <taxon>Heliothinae</taxon>
        <taxon>Helicoverpa</taxon>
    </lineage>
</organism>
<evidence type="ECO:0000313" key="2">
    <source>
        <dbReference type="EMBL" id="PZC71412.1"/>
    </source>
</evidence>
<evidence type="ECO:0000256" key="1">
    <source>
        <dbReference type="SAM" id="MobiDB-lite"/>
    </source>
</evidence>
<gene>
    <name evidence="2" type="primary">HaOG213493</name>
    <name evidence="2" type="ORF">B5X24_HaOG213493</name>
</gene>
<feature type="region of interest" description="Disordered" evidence="1">
    <location>
        <begin position="18"/>
        <end position="61"/>
    </location>
</feature>
<protein>
    <submittedName>
        <fullName evidence="2">Uncharacterized protein</fullName>
    </submittedName>
</protein>
<proteinExistence type="predicted"/>
<name>A0A2W1B520_HELAM</name>
<feature type="non-terminal residue" evidence="2">
    <location>
        <position position="70"/>
    </location>
</feature>
<dbReference type="Proteomes" id="UP000249218">
    <property type="component" value="Unassembled WGS sequence"/>
</dbReference>